<evidence type="ECO:0000313" key="3">
    <source>
        <dbReference type="EMBL" id="PMD73803.1"/>
    </source>
</evidence>
<proteinExistence type="predicted"/>
<feature type="domain" description="GGDEF" evidence="2">
    <location>
        <begin position="242"/>
        <end position="376"/>
    </location>
</feature>
<keyword evidence="1" id="KW-0472">Membrane</keyword>
<comment type="caution">
    <text evidence="3">The sequence shown here is derived from an EMBL/GenBank/DDBJ whole genome shotgun (WGS) entry which is preliminary data.</text>
</comment>
<dbReference type="Proteomes" id="UP000235649">
    <property type="component" value="Unassembled WGS sequence"/>
</dbReference>
<dbReference type="InterPro" id="IPR050469">
    <property type="entry name" value="Diguanylate_Cyclase"/>
</dbReference>
<dbReference type="SMART" id="SM00267">
    <property type="entry name" value="GGDEF"/>
    <property type="match status" value="1"/>
</dbReference>
<feature type="transmembrane region" description="Helical" evidence="1">
    <location>
        <begin position="51"/>
        <end position="69"/>
    </location>
</feature>
<feature type="transmembrane region" description="Helical" evidence="1">
    <location>
        <begin position="177"/>
        <end position="197"/>
    </location>
</feature>
<dbReference type="PANTHER" id="PTHR45138:SF9">
    <property type="entry name" value="DIGUANYLATE CYCLASE DGCM-RELATED"/>
    <property type="match status" value="1"/>
</dbReference>
<keyword evidence="1" id="KW-1133">Transmembrane helix</keyword>
<dbReference type="InterPro" id="IPR029787">
    <property type="entry name" value="Nucleotide_cyclase"/>
</dbReference>
<dbReference type="GO" id="GO:0043709">
    <property type="term" value="P:cell adhesion involved in single-species biofilm formation"/>
    <property type="evidence" value="ECO:0007669"/>
    <property type="project" value="TreeGrafter"/>
</dbReference>
<dbReference type="GO" id="GO:0052621">
    <property type="term" value="F:diguanylate cyclase activity"/>
    <property type="evidence" value="ECO:0007669"/>
    <property type="project" value="TreeGrafter"/>
</dbReference>
<gene>
    <name evidence="3" type="ORF">CBP76_00215</name>
</gene>
<dbReference type="EMBL" id="NIPR01000001">
    <property type="protein sequence ID" value="PMD73803.1"/>
    <property type="molecule type" value="Genomic_DNA"/>
</dbReference>
<dbReference type="PANTHER" id="PTHR45138">
    <property type="entry name" value="REGULATORY COMPONENTS OF SENSORY TRANSDUCTION SYSTEM"/>
    <property type="match status" value="1"/>
</dbReference>
<feature type="transmembrane region" description="Helical" evidence="1">
    <location>
        <begin position="6"/>
        <end position="30"/>
    </location>
</feature>
<dbReference type="Pfam" id="PF00990">
    <property type="entry name" value="GGDEF"/>
    <property type="match status" value="1"/>
</dbReference>
<sequence length="376" mass="43871">MLTEQFLAHSILISSLFFMLGIFIAFQVVFNSLKKILILKQIHFNEYTLRSILGIIYILVLLFSMQVSISNRQSIWAFVNFQLIAVIFYAVILSVPTKYHLFIPIVLVFMVFNSAITNWKSWCAALVLIIFYKSLNYIKTHIKDIFPFWSYLLTSVFFGAIYWFFMKLKFSFSYQVLFQQIGYLIVLELFTFGYMAVQFADLESRTALFQDATHDRLTKAYNYDAFDIDFRSLFKLHKQSNIDITMMMFDIDYFKKVNDTYGHLAGDKILQHVVEIVQDVINNNDKRIKLYRTGGEEFNILFPDYHLKDTKKIVNAIFEAISDSQTKFNGTNIHLSISVGVSEIDPEDGSTNDFYSRVDKALYHSKRHGRGEITVV</sequence>
<feature type="transmembrane region" description="Helical" evidence="1">
    <location>
        <begin position="145"/>
        <end position="165"/>
    </location>
</feature>
<dbReference type="InterPro" id="IPR043128">
    <property type="entry name" value="Rev_trsase/Diguanyl_cyclase"/>
</dbReference>
<reference evidence="3 4" key="1">
    <citation type="submission" date="2017-05" db="EMBL/GenBank/DDBJ databases">
        <title>Lactobacillus nurukis nov., sp. nov., isolated from nuruk.</title>
        <authorList>
            <person name="Kim S.-J."/>
        </authorList>
    </citation>
    <scope>NUCLEOTIDE SEQUENCE [LARGE SCALE GENOMIC DNA]</scope>
    <source>
        <strain evidence="3 4">SYF10-1a</strain>
    </source>
</reference>
<dbReference type="GO" id="GO:0005886">
    <property type="term" value="C:plasma membrane"/>
    <property type="evidence" value="ECO:0007669"/>
    <property type="project" value="TreeGrafter"/>
</dbReference>
<dbReference type="OrthoDB" id="9759607at2"/>
<evidence type="ECO:0000313" key="4">
    <source>
        <dbReference type="Proteomes" id="UP000235649"/>
    </source>
</evidence>
<dbReference type="RefSeq" id="WP_102194914.1">
    <property type="nucleotide sequence ID" value="NZ_NIPR01000001.1"/>
</dbReference>
<dbReference type="Gene3D" id="3.30.70.270">
    <property type="match status" value="1"/>
</dbReference>
<dbReference type="NCBIfam" id="TIGR00254">
    <property type="entry name" value="GGDEF"/>
    <property type="match status" value="1"/>
</dbReference>
<keyword evidence="4" id="KW-1185">Reference proteome</keyword>
<dbReference type="PROSITE" id="PS50887">
    <property type="entry name" value="GGDEF"/>
    <property type="match status" value="1"/>
</dbReference>
<dbReference type="CDD" id="cd01949">
    <property type="entry name" value="GGDEF"/>
    <property type="match status" value="1"/>
</dbReference>
<dbReference type="InterPro" id="IPR000160">
    <property type="entry name" value="GGDEF_dom"/>
</dbReference>
<dbReference type="SUPFAM" id="SSF55073">
    <property type="entry name" value="Nucleotide cyclase"/>
    <property type="match status" value="1"/>
</dbReference>
<organism evidence="3 4">
    <name type="scientific">Companilactobacillus nuruki</name>
    <dbReference type="NCBI Taxonomy" id="1993540"/>
    <lineage>
        <taxon>Bacteria</taxon>
        <taxon>Bacillati</taxon>
        <taxon>Bacillota</taxon>
        <taxon>Bacilli</taxon>
        <taxon>Lactobacillales</taxon>
        <taxon>Lactobacillaceae</taxon>
        <taxon>Companilactobacillus</taxon>
    </lineage>
</organism>
<evidence type="ECO:0000256" key="1">
    <source>
        <dbReference type="SAM" id="Phobius"/>
    </source>
</evidence>
<protein>
    <submittedName>
        <fullName evidence="3">GGDEF domain-containing protein</fullName>
    </submittedName>
</protein>
<accession>A0A2N7AXI5</accession>
<feature type="transmembrane region" description="Helical" evidence="1">
    <location>
        <begin position="75"/>
        <end position="92"/>
    </location>
</feature>
<dbReference type="AlphaFoldDB" id="A0A2N7AXI5"/>
<dbReference type="GO" id="GO:1902201">
    <property type="term" value="P:negative regulation of bacterial-type flagellum-dependent cell motility"/>
    <property type="evidence" value="ECO:0007669"/>
    <property type="project" value="TreeGrafter"/>
</dbReference>
<evidence type="ECO:0000259" key="2">
    <source>
        <dbReference type="PROSITE" id="PS50887"/>
    </source>
</evidence>
<keyword evidence="1" id="KW-0812">Transmembrane</keyword>
<name>A0A2N7AXI5_9LACO</name>